<proteinExistence type="predicted"/>
<name>A0A101JIB7_9ACTN</name>
<dbReference type="RefSeq" id="WP_062707374.1">
    <property type="nucleotide sequence ID" value="NZ_LLZG01000355.1"/>
</dbReference>
<sequence length="158" mass="17900">MDDGVAWLLSADGQFVVEGLDAEERSVYRLVHEDLAEELRRQAPPSMREAVTLALLAWMDKPWRLTSQGGRDWGVPTPTSVTTSLPTPRRAGCWPRCWRTPRSWRLPTPRALNVPVSGPVLWPVRPVRKGRFNRLLRPVCLSRLAVPGGLFRCFSKEC</sequence>
<comment type="caution">
    <text evidence="1">The sequence shown here is derived from an EMBL/GenBank/DDBJ whole genome shotgun (WGS) entry which is preliminary data.</text>
</comment>
<dbReference type="Proteomes" id="UP000053923">
    <property type="component" value="Unassembled WGS sequence"/>
</dbReference>
<protein>
    <submittedName>
        <fullName evidence="1">Uncharacterized protein</fullName>
    </submittedName>
</protein>
<dbReference type="OrthoDB" id="218695at2"/>
<evidence type="ECO:0000313" key="2">
    <source>
        <dbReference type="Proteomes" id="UP000053923"/>
    </source>
</evidence>
<dbReference type="EMBL" id="LLZG01000355">
    <property type="protein sequence ID" value="KUL27328.1"/>
    <property type="molecule type" value="Genomic_DNA"/>
</dbReference>
<organism evidence="1 2">
    <name type="scientific">Streptomyces regalis</name>
    <dbReference type="NCBI Taxonomy" id="68262"/>
    <lineage>
        <taxon>Bacteria</taxon>
        <taxon>Bacillati</taxon>
        <taxon>Actinomycetota</taxon>
        <taxon>Actinomycetes</taxon>
        <taxon>Kitasatosporales</taxon>
        <taxon>Streptomycetaceae</taxon>
        <taxon>Streptomyces</taxon>
    </lineage>
</organism>
<dbReference type="AlphaFoldDB" id="A0A101JIB7"/>
<gene>
    <name evidence="1" type="ORF">ADL12_30235</name>
</gene>
<reference evidence="2" key="1">
    <citation type="submission" date="2015-10" db="EMBL/GenBank/DDBJ databases">
        <authorList>
            <person name="Ju K.-S."/>
            <person name="Doroghazi J.R."/>
            <person name="Metcalf W.W."/>
        </authorList>
    </citation>
    <scope>NUCLEOTIDE SEQUENCE [LARGE SCALE GENOMIC DNA]</scope>
    <source>
        <strain evidence="2">NRRL 3151</strain>
    </source>
</reference>
<accession>A0A101JIB7</accession>
<evidence type="ECO:0000313" key="1">
    <source>
        <dbReference type="EMBL" id="KUL27328.1"/>
    </source>
</evidence>
<keyword evidence="2" id="KW-1185">Reference proteome</keyword>